<reference evidence="3 4" key="1">
    <citation type="journal article" date="2014" name="Int. J. Syst. Evol. Microbiol.">
        <title>Sneathiella chungangensis sp. nov., isolated from a marine sand, and emended description of the genus Sneathiella.</title>
        <authorList>
            <person name="Siamphan C."/>
            <person name="Kim H."/>
            <person name="Lee J.S."/>
            <person name="Kim W."/>
        </authorList>
    </citation>
    <scope>NUCLEOTIDE SEQUENCE [LARGE SCALE GENOMIC DNA]</scope>
    <source>
        <strain evidence="3 4">KCTC 32476</strain>
    </source>
</reference>
<dbReference type="Proteomes" id="UP000445696">
    <property type="component" value="Unassembled WGS sequence"/>
</dbReference>
<feature type="chain" id="PRO_5032774942" evidence="2">
    <location>
        <begin position="23"/>
        <end position="190"/>
    </location>
</feature>
<comment type="caution">
    <text evidence="3">The sequence shown here is derived from an EMBL/GenBank/DDBJ whole genome shotgun (WGS) entry which is preliminary data.</text>
</comment>
<gene>
    <name evidence="3" type="ORF">GQF03_07460</name>
</gene>
<feature type="signal peptide" evidence="2">
    <location>
        <begin position="1"/>
        <end position="22"/>
    </location>
</feature>
<keyword evidence="4" id="KW-1185">Reference proteome</keyword>
<dbReference type="AlphaFoldDB" id="A0A845MGJ0"/>
<proteinExistence type="predicted"/>
<feature type="region of interest" description="Disordered" evidence="1">
    <location>
        <begin position="168"/>
        <end position="190"/>
    </location>
</feature>
<protein>
    <submittedName>
        <fullName evidence="3">Uncharacterized protein</fullName>
    </submittedName>
</protein>
<evidence type="ECO:0000313" key="4">
    <source>
        <dbReference type="Proteomes" id="UP000445696"/>
    </source>
</evidence>
<evidence type="ECO:0000256" key="1">
    <source>
        <dbReference type="SAM" id="MobiDB-lite"/>
    </source>
</evidence>
<dbReference type="EMBL" id="WTVA01000003">
    <property type="protein sequence ID" value="MZR22164.1"/>
    <property type="molecule type" value="Genomic_DNA"/>
</dbReference>
<evidence type="ECO:0000256" key="2">
    <source>
        <dbReference type="SAM" id="SignalP"/>
    </source>
</evidence>
<dbReference type="PROSITE" id="PS51257">
    <property type="entry name" value="PROKAR_LIPOPROTEIN"/>
    <property type="match status" value="1"/>
</dbReference>
<organism evidence="3 4">
    <name type="scientific">Sneathiella chungangensis</name>
    <dbReference type="NCBI Taxonomy" id="1418234"/>
    <lineage>
        <taxon>Bacteria</taxon>
        <taxon>Pseudomonadati</taxon>
        <taxon>Pseudomonadota</taxon>
        <taxon>Alphaproteobacteria</taxon>
        <taxon>Sneathiellales</taxon>
        <taxon>Sneathiellaceae</taxon>
        <taxon>Sneathiella</taxon>
    </lineage>
</organism>
<dbReference type="RefSeq" id="WP_161338624.1">
    <property type="nucleotide sequence ID" value="NZ_JBHSDG010000005.1"/>
</dbReference>
<keyword evidence="2" id="KW-0732">Signal</keyword>
<sequence length="190" mass="21793">MNRGSFFLLMIWSIFFGCNASAEDQPLWKTVGEWEVRVDLSLNNGCFVLARYETGTFFRLGFNPPVGNAYIMFGSLDWQSLEHGKEYLIKIRFDDEEPWSGYATGTGLSKDLTALTLVVDEADFIREFMKKNVIVIEYRGKEISRLSLRGSFAAGMELLQCQTEFDDHKNKKKKIDPFSNHSNKKDPFSS</sequence>
<name>A0A845MGJ0_9PROT</name>
<dbReference type="OrthoDB" id="7705693at2"/>
<evidence type="ECO:0000313" key="3">
    <source>
        <dbReference type="EMBL" id="MZR22164.1"/>
    </source>
</evidence>
<accession>A0A845MGJ0</accession>